<name>A0AAN6XD85_9PEZI</name>
<sequence length="296" mass="33896">MEDDEDCGIKDIQFGFRRFQAPAKRIYGNRNVFLLDVPPNPITSWLLFWMPQLVRWLQRLLPEWFLPTTVILKERNPTKADSYENEIDTYLHLRSLQGTHIPRLFGEVTVNDPHAQRYQISKRPTPAILLENVEGVSLYNLPTEELGNPRLLRELEDIYNLLTEKGVVHGDPKLHNFLRVDQRIVAIDFEFSYPLPSDITNEHELEGLKSEIKEREKQAQEAKLERLVPGPVIVNGLRVRKRTDLPPSGTTTHNEQRGDEGLSTLGAQLPKVCSRHGRVGPRPGTTYGGRGGEVVW</sequence>
<dbReference type="Proteomes" id="UP001303160">
    <property type="component" value="Unassembled WGS sequence"/>
</dbReference>
<dbReference type="PANTHER" id="PTHR37171:SF1">
    <property type="entry name" value="SERINE_THREONINE-PROTEIN KINASE YRZF-RELATED"/>
    <property type="match status" value="1"/>
</dbReference>
<protein>
    <recommendedName>
        <fullName evidence="4">Protein kinase domain-containing protein</fullName>
    </recommendedName>
</protein>
<dbReference type="EMBL" id="MU863984">
    <property type="protein sequence ID" value="KAK4196457.1"/>
    <property type="molecule type" value="Genomic_DNA"/>
</dbReference>
<feature type="region of interest" description="Disordered" evidence="1">
    <location>
        <begin position="241"/>
        <end position="296"/>
    </location>
</feature>
<dbReference type="SUPFAM" id="SSF56112">
    <property type="entry name" value="Protein kinase-like (PK-like)"/>
    <property type="match status" value="1"/>
</dbReference>
<proteinExistence type="predicted"/>
<evidence type="ECO:0000313" key="3">
    <source>
        <dbReference type="Proteomes" id="UP001303160"/>
    </source>
</evidence>
<evidence type="ECO:0008006" key="4">
    <source>
        <dbReference type="Google" id="ProtNLM"/>
    </source>
</evidence>
<reference evidence="2" key="2">
    <citation type="submission" date="2023-05" db="EMBL/GenBank/DDBJ databases">
        <authorList>
            <consortium name="Lawrence Berkeley National Laboratory"/>
            <person name="Steindorff A."/>
            <person name="Hensen N."/>
            <person name="Bonometti L."/>
            <person name="Westerberg I."/>
            <person name="Brannstrom I.O."/>
            <person name="Guillou S."/>
            <person name="Cros-Aarteil S."/>
            <person name="Calhoun S."/>
            <person name="Haridas S."/>
            <person name="Kuo A."/>
            <person name="Mondo S."/>
            <person name="Pangilinan J."/>
            <person name="Riley R."/>
            <person name="Labutti K."/>
            <person name="Andreopoulos B."/>
            <person name="Lipzen A."/>
            <person name="Chen C."/>
            <person name="Yanf M."/>
            <person name="Daum C."/>
            <person name="Ng V."/>
            <person name="Clum A."/>
            <person name="Ohm R."/>
            <person name="Martin F."/>
            <person name="Silar P."/>
            <person name="Natvig D."/>
            <person name="Lalanne C."/>
            <person name="Gautier V."/>
            <person name="Ament-Velasquez S.L."/>
            <person name="Kruys A."/>
            <person name="Hutchinson M.I."/>
            <person name="Powell A.J."/>
            <person name="Barry K."/>
            <person name="Miller A.N."/>
            <person name="Grigoriev I.V."/>
            <person name="Debuchy R."/>
            <person name="Gladieux P."/>
            <person name="Thoren M.H."/>
            <person name="Johannesson H."/>
        </authorList>
    </citation>
    <scope>NUCLEOTIDE SEQUENCE</scope>
    <source>
        <strain evidence="2">CBS 315.58</strain>
    </source>
</reference>
<keyword evidence="3" id="KW-1185">Reference proteome</keyword>
<comment type="caution">
    <text evidence="2">The sequence shown here is derived from an EMBL/GenBank/DDBJ whole genome shotgun (WGS) entry which is preliminary data.</text>
</comment>
<dbReference type="AlphaFoldDB" id="A0AAN6XD85"/>
<feature type="compositionally biased region" description="Gly residues" evidence="1">
    <location>
        <begin position="286"/>
        <end position="296"/>
    </location>
</feature>
<dbReference type="PANTHER" id="PTHR37171">
    <property type="entry name" value="SERINE/THREONINE-PROTEIN KINASE YRZF-RELATED"/>
    <property type="match status" value="1"/>
</dbReference>
<accession>A0AAN6XD85</accession>
<dbReference type="InterPro" id="IPR052396">
    <property type="entry name" value="Meiotic_Drive_Suppr_Kinase"/>
</dbReference>
<reference evidence="2" key="1">
    <citation type="journal article" date="2023" name="Mol. Phylogenet. Evol.">
        <title>Genome-scale phylogeny and comparative genomics of the fungal order Sordariales.</title>
        <authorList>
            <person name="Hensen N."/>
            <person name="Bonometti L."/>
            <person name="Westerberg I."/>
            <person name="Brannstrom I.O."/>
            <person name="Guillou S."/>
            <person name="Cros-Aarteil S."/>
            <person name="Calhoun S."/>
            <person name="Haridas S."/>
            <person name="Kuo A."/>
            <person name="Mondo S."/>
            <person name="Pangilinan J."/>
            <person name="Riley R."/>
            <person name="LaButti K."/>
            <person name="Andreopoulos B."/>
            <person name="Lipzen A."/>
            <person name="Chen C."/>
            <person name="Yan M."/>
            <person name="Daum C."/>
            <person name="Ng V."/>
            <person name="Clum A."/>
            <person name="Steindorff A."/>
            <person name="Ohm R.A."/>
            <person name="Martin F."/>
            <person name="Silar P."/>
            <person name="Natvig D.O."/>
            <person name="Lalanne C."/>
            <person name="Gautier V."/>
            <person name="Ament-Velasquez S.L."/>
            <person name="Kruys A."/>
            <person name="Hutchinson M.I."/>
            <person name="Powell A.J."/>
            <person name="Barry K."/>
            <person name="Miller A.N."/>
            <person name="Grigoriev I.V."/>
            <person name="Debuchy R."/>
            <person name="Gladieux P."/>
            <person name="Hiltunen Thoren M."/>
            <person name="Johannesson H."/>
        </authorList>
    </citation>
    <scope>NUCLEOTIDE SEQUENCE</scope>
    <source>
        <strain evidence="2">CBS 315.58</strain>
    </source>
</reference>
<dbReference type="Gene3D" id="1.10.510.10">
    <property type="entry name" value="Transferase(Phosphotransferase) domain 1"/>
    <property type="match status" value="1"/>
</dbReference>
<evidence type="ECO:0000313" key="2">
    <source>
        <dbReference type="EMBL" id="KAK4196457.1"/>
    </source>
</evidence>
<evidence type="ECO:0000256" key="1">
    <source>
        <dbReference type="SAM" id="MobiDB-lite"/>
    </source>
</evidence>
<organism evidence="2 3">
    <name type="scientific">Triangularia verruculosa</name>
    <dbReference type="NCBI Taxonomy" id="2587418"/>
    <lineage>
        <taxon>Eukaryota</taxon>
        <taxon>Fungi</taxon>
        <taxon>Dikarya</taxon>
        <taxon>Ascomycota</taxon>
        <taxon>Pezizomycotina</taxon>
        <taxon>Sordariomycetes</taxon>
        <taxon>Sordariomycetidae</taxon>
        <taxon>Sordariales</taxon>
        <taxon>Podosporaceae</taxon>
        <taxon>Triangularia</taxon>
    </lineage>
</organism>
<gene>
    <name evidence="2" type="ORF">QBC40DRAFT_287266</name>
</gene>
<dbReference type="InterPro" id="IPR011009">
    <property type="entry name" value="Kinase-like_dom_sf"/>
</dbReference>